<evidence type="ECO:0000313" key="5">
    <source>
        <dbReference type="EMBL" id="EDW05479.1"/>
    </source>
</evidence>
<proteinExistence type="predicted"/>
<protein>
    <recommendedName>
        <fullName evidence="1">WD repeat-containing protein 89</fullName>
    </recommendedName>
</protein>
<dbReference type="PANTHER" id="PTHR22889:SF0">
    <property type="entry name" value="WD REPEAT-CONTAINING PROTEIN 89"/>
    <property type="match status" value="1"/>
</dbReference>
<reference evidence="6" key="2">
    <citation type="journal article" date="2008" name="Bioinformatics">
        <title>Assembly reconciliation.</title>
        <authorList>
            <person name="Zimin A.V."/>
            <person name="Smith D.R."/>
            <person name="Sutton G."/>
            <person name="Yorke J.A."/>
        </authorList>
    </citation>
    <scope>NUCLEOTIDE SEQUENCE</scope>
    <source>
        <strain evidence="6">TSC#15081-1352.22</strain>
    </source>
</reference>
<dbReference type="KEGG" id="dmo:Dmoj_GI20019"/>
<dbReference type="KEGG" id="dmo:Dmoj_GI14544"/>
<dbReference type="InterPro" id="IPR001680">
    <property type="entry name" value="WD40_rpt"/>
</dbReference>
<dbReference type="PANTHER" id="PTHR22889">
    <property type="entry name" value="WD REPEAT-CONTAINING PROTEIN 89"/>
    <property type="match status" value="1"/>
</dbReference>
<dbReference type="InterPro" id="IPR039328">
    <property type="entry name" value="WDR89"/>
</dbReference>
<keyword evidence="7" id="KW-1185">Reference proteome</keyword>
<dbReference type="FunCoup" id="B4KTH7">
    <property type="interactions" value="1237"/>
</dbReference>
<sequence>MSVNEYIAEAAAIELPSSEDEPDTEQAEDADVCSDQQLANEFRVHYIKDEASLGFEQSYILSLTASTDFTRLAVGQNIPAVKIYDLSKGGELTQIQELVPRSLPLKKRGREAFNRGVRFLEDNGNTLLAGYSNGQVKLFDLRTPVEQATFMSEFVPPVPPSIRCFDRNANSRILCCGTKLTTSAYLLFFDIRKRKELGSYCESHSDDITSVRFHDTYPDLLCTGSTDGLINVFDIKESDEDEALKNTINTESSVHRLNWHQDANNKEVITCITHTNDFKSYECLEGDDWLSFKRSEIVAGIRRKSPANFNLINAHTMLDKGLFLLAGTNFHRGEVLRSVIAPAKGLLKPFTNYVGNKQVVRESLYDAKRDLLITSGETGLISIWTSDASDVKSNDNLRKMRFAKSRKSTPY</sequence>
<feature type="repeat" description="WD" evidence="4">
    <location>
        <begin position="201"/>
        <end position="243"/>
    </location>
</feature>
<dbReference type="InterPro" id="IPR015943">
    <property type="entry name" value="WD40/YVTN_repeat-like_dom_sf"/>
</dbReference>
<dbReference type="OMA" id="LINAHTM"/>
<dbReference type="Pfam" id="PF00400">
    <property type="entry name" value="WD40"/>
    <property type="match status" value="1"/>
</dbReference>
<keyword evidence="2 4" id="KW-0853">WD repeat</keyword>
<evidence type="ECO:0000256" key="3">
    <source>
        <dbReference type="ARBA" id="ARBA00022737"/>
    </source>
</evidence>
<reference evidence="6 7" key="1">
    <citation type="journal article" date="2007" name="Nature">
        <title>Evolution of genes and genomes on the Drosophila phylogeny.</title>
        <authorList>
            <consortium name="Drosophila 12 Genomes Consortium"/>
            <person name="Clark A.G."/>
            <person name="Eisen M.B."/>
            <person name="Smith D.R."/>
            <person name="Bergman C.M."/>
            <person name="Oliver B."/>
            <person name="Markow T.A."/>
            <person name="Kaufman T.C."/>
            <person name="Kellis M."/>
            <person name="Gelbart W."/>
            <person name="Iyer V.N."/>
            <person name="Pollard D.A."/>
            <person name="Sackton T.B."/>
            <person name="Larracuente A.M."/>
            <person name="Singh N.D."/>
            <person name="Abad J.P."/>
            <person name="Abt D.N."/>
            <person name="Adryan B."/>
            <person name="Aguade M."/>
            <person name="Akashi H."/>
            <person name="Anderson W.W."/>
            <person name="Aquadro C.F."/>
            <person name="Ardell D.H."/>
            <person name="Arguello R."/>
            <person name="Artieri C.G."/>
            <person name="Barbash D.A."/>
            <person name="Barker D."/>
            <person name="Barsanti P."/>
            <person name="Batterham P."/>
            <person name="Batzoglou S."/>
            <person name="Begun D."/>
            <person name="Bhutkar A."/>
            <person name="Blanco E."/>
            <person name="Bosak S.A."/>
            <person name="Bradley R.K."/>
            <person name="Brand A.D."/>
            <person name="Brent M.R."/>
            <person name="Brooks A.N."/>
            <person name="Brown R.H."/>
            <person name="Butlin R.K."/>
            <person name="Caggese C."/>
            <person name="Calvi B.R."/>
            <person name="Bernardo de Carvalho A."/>
            <person name="Caspi A."/>
            <person name="Castrezana S."/>
            <person name="Celniker S.E."/>
            <person name="Chang J.L."/>
            <person name="Chapple C."/>
            <person name="Chatterji S."/>
            <person name="Chinwalla A."/>
            <person name="Civetta A."/>
            <person name="Clifton S.W."/>
            <person name="Comeron J.M."/>
            <person name="Costello J.C."/>
            <person name="Coyne J.A."/>
            <person name="Daub J."/>
            <person name="David R.G."/>
            <person name="Delcher A.L."/>
            <person name="Delehaunty K."/>
            <person name="Do C.B."/>
            <person name="Ebling H."/>
            <person name="Edwards K."/>
            <person name="Eickbush T."/>
            <person name="Evans J.D."/>
            <person name="Filipski A."/>
            <person name="Findeiss S."/>
            <person name="Freyhult E."/>
            <person name="Fulton L."/>
            <person name="Fulton R."/>
            <person name="Garcia A.C."/>
            <person name="Gardiner A."/>
            <person name="Garfield D.A."/>
            <person name="Garvin B.E."/>
            <person name="Gibson G."/>
            <person name="Gilbert D."/>
            <person name="Gnerre S."/>
            <person name="Godfrey J."/>
            <person name="Good R."/>
            <person name="Gotea V."/>
            <person name="Gravely B."/>
            <person name="Greenberg A.J."/>
            <person name="Griffiths-Jones S."/>
            <person name="Gross S."/>
            <person name="Guigo R."/>
            <person name="Gustafson E.A."/>
            <person name="Haerty W."/>
            <person name="Hahn M.W."/>
            <person name="Halligan D.L."/>
            <person name="Halpern A.L."/>
            <person name="Halter G.M."/>
            <person name="Han M.V."/>
            <person name="Heger A."/>
            <person name="Hillier L."/>
            <person name="Hinrichs A.S."/>
            <person name="Holmes I."/>
            <person name="Hoskins R.A."/>
            <person name="Hubisz M.J."/>
            <person name="Hultmark D."/>
            <person name="Huntley M.A."/>
            <person name="Jaffe D.B."/>
            <person name="Jagadeeshan S."/>
            <person name="Jeck W.R."/>
            <person name="Johnson J."/>
            <person name="Jones C.D."/>
            <person name="Jordan W.C."/>
            <person name="Karpen G.H."/>
            <person name="Kataoka E."/>
            <person name="Keightley P.D."/>
            <person name="Kheradpour P."/>
            <person name="Kirkness E.F."/>
            <person name="Koerich L.B."/>
            <person name="Kristiansen K."/>
            <person name="Kudrna D."/>
            <person name="Kulathinal R.J."/>
            <person name="Kumar S."/>
            <person name="Kwok R."/>
            <person name="Lander E."/>
            <person name="Langley C.H."/>
            <person name="Lapoint R."/>
            <person name="Lazzaro B.P."/>
            <person name="Lee S.J."/>
            <person name="Levesque L."/>
            <person name="Li R."/>
            <person name="Lin C.F."/>
            <person name="Lin M.F."/>
            <person name="Lindblad-Toh K."/>
            <person name="Llopart A."/>
            <person name="Long M."/>
            <person name="Low L."/>
            <person name="Lozovsky E."/>
            <person name="Lu J."/>
            <person name="Luo M."/>
            <person name="Machado C.A."/>
            <person name="Makalowski W."/>
            <person name="Marzo M."/>
            <person name="Matsuda M."/>
            <person name="Matzkin L."/>
            <person name="McAllister B."/>
            <person name="McBride C.S."/>
            <person name="McKernan B."/>
            <person name="McKernan K."/>
            <person name="Mendez-Lago M."/>
            <person name="Minx P."/>
            <person name="Mollenhauer M.U."/>
            <person name="Montooth K."/>
            <person name="Mount S.M."/>
            <person name="Mu X."/>
            <person name="Myers E."/>
            <person name="Negre B."/>
            <person name="Newfeld S."/>
            <person name="Nielsen R."/>
            <person name="Noor M.A."/>
            <person name="O'Grady P."/>
            <person name="Pachter L."/>
            <person name="Papaceit M."/>
            <person name="Parisi M.J."/>
            <person name="Parisi M."/>
            <person name="Parts L."/>
            <person name="Pedersen J.S."/>
            <person name="Pesole G."/>
            <person name="Phillippy A.M."/>
            <person name="Ponting C.P."/>
            <person name="Pop M."/>
            <person name="Porcelli D."/>
            <person name="Powell J.R."/>
            <person name="Prohaska S."/>
            <person name="Pruitt K."/>
            <person name="Puig M."/>
            <person name="Quesneville H."/>
            <person name="Ram K.R."/>
            <person name="Rand D."/>
            <person name="Rasmussen M.D."/>
            <person name="Reed L.K."/>
            <person name="Reenan R."/>
            <person name="Reily A."/>
            <person name="Remington K.A."/>
            <person name="Rieger T.T."/>
            <person name="Ritchie M.G."/>
            <person name="Robin C."/>
            <person name="Rogers Y.H."/>
            <person name="Rohde C."/>
            <person name="Rozas J."/>
            <person name="Rubenfield M.J."/>
            <person name="Ruiz A."/>
            <person name="Russo S."/>
            <person name="Salzberg S.L."/>
            <person name="Sanchez-Gracia A."/>
            <person name="Saranga D.J."/>
            <person name="Sato H."/>
            <person name="Schaeffer S.W."/>
            <person name="Schatz M.C."/>
            <person name="Schlenke T."/>
            <person name="Schwartz R."/>
            <person name="Segarra C."/>
            <person name="Singh R.S."/>
            <person name="Sirot L."/>
            <person name="Sirota M."/>
            <person name="Sisneros N.B."/>
            <person name="Smith C.D."/>
            <person name="Smith T.F."/>
            <person name="Spieth J."/>
            <person name="Stage D.E."/>
            <person name="Stark A."/>
            <person name="Stephan W."/>
            <person name="Strausberg R.L."/>
            <person name="Strempel S."/>
            <person name="Sturgill D."/>
            <person name="Sutton G."/>
            <person name="Sutton G.G."/>
            <person name="Tao W."/>
            <person name="Teichmann S."/>
            <person name="Tobari Y.N."/>
            <person name="Tomimura Y."/>
            <person name="Tsolas J.M."/>
            <person name="Valente V.L."/>
            <person name="Venter E."/>
            <person name="Venter J.C."/>
            <person name="Vicario S."/>
            <person name="Vieira F.G."/>
            <person name="Vilella A.J."/>
            <person name="Villasante A."/>
            <person name="Walenz B."/>
            <person name="Wang J."/>
            <person name="Wasserman M."/>
            <person name="Watts T."/>
            <person name="Wilson D."/>
            <person name="Wilson R.K."/>
            <person name="Wing R.A."/>
            <person name="Wolfner M.F."/>
            <person name="Wong A."/>
            <person name="Wong G.K."/>
            <person name="Wu C.I."/>
            <person name="Wu G."/>
            <person name="Yamamoto D."/>
            <person name="Yang H.P."/>
            <person name="Yang S.P."/>
            <person name="Yorke J.A."/>
            <person name="Yoshida K."/>
            <person name="Zdobnov E."/>
            <person name="Zhang P."/>
            <person name="Zhang Y."/>
            <person name="Zimin A.V."/>
            <person name="Baldwin J."/>
            <person name="Abdouelleil A."/>
            <person name="Abdulkadir J."/>
            <person name="Abebe A."/>
            <person name="Abera B."/>
            <person name="Abreu J."/>
            <person name="Acer S.C."/>
            <person name="Aftuck L."/>
            <person name="Alexander A."/>
            <person name="An P."/>
            <person name="Anderson E."/>
            <person name="Anderson S."/>
            <person name="Arachi H."/>
            <person name="Azer M."/>
            <person name="Bachantsang P."/>
            <person name="Barry A."/>
            <person name="Bayul T."/>
            <person name="Berlin A."/>
            <person name="Bessette D."/>
            <person name="Bloom T."/>
            <person name="Blye J."/>
            <person name="Boguslavskiy L."/>
            <person name="Bonnet C."/>
            <person name="Boukhgalter B."/>
            <person name="Bourzgui I."/>
            <person name="Brown A."/>
            <person name="Cahill P."/>
            <person name="Channer S."/>
            <person name="Cheshatsang Y."/>
            <person name="Chuda L."/>
            <person name="Citroen M."/>
            <person name="Collymore A."/>
            <person name="Cooke P."/>
            <person name="Costello M."/>
            <person name="D'Aco K."/>
            <person name="Daza R."/>
            <person name="De Haan G."/>
            <person name="DeGray S."/>
            <person name="DeMaso C."/>
            <person name="Dhargay N."/>
            <person name="Dooley K."/>
            <person name="Dooley E."/>
            <person name="Doricent M."/>
            <person name="Dorje P."/>
            <person name="Dorjee K."/>
            <person name="Dupes A."/>
            <person name="Elong R."/>
            <person name="Falk J."/>
            <person name="Farina A."/>
            <person name="Faro S."/>
            <person name="Ferguson D."/>
            <person name="Fisher S."/>
            <person name="Foley C.D."/>
            <person name="Franke A."/>
            <person name="Friedrich D."/>
            <person name="Gadbois L."/>
            <person name="Gearin G."/>
            <person name="Gearin C.R."/>
            <person name="Giannoukos G."/>
            <person name="Goode T."/>
            <person name="Graham J."/>
            <person name="Grandbois E."/>
            <person name="Grewal S."/>
            <person name="Gyaltsen K."/>
            <person name="Hafez N."/>
            <person name="Hagos B."/>
            <person name="Hall J."/>
            <person name="Henson C."/>
            <person name="Hollinger A."/>
            <person name="Honan T."/>
            <person name="Huard M.D."/>
            <person name="Hughes L."/>
            <person name="Hurhula B."/>
            <person name="Husby M.E."/>
            <person name="Kamat A."/>
            <person name="Kanga B."/>
            <person name="Kashin S."/>
            <person name="Khazanovich D."/>
            <person name="Kisner P."/>
            <person name="Lance K."/>
            <person name="Lara M."/>
            <person name="Lee W."/>
            <person name="Lennon N."/>
            <person name="Letendre F."/>
            <person name="LeVine R."/>
            <person name="Lipovsky A."/>
            <person name="Liu X."/>
            <person name="Liu J."/>
            <person name="Liu S."/>
            <person name="Lokyitsang T."/>
            <person name="Lokyitsang Y."/>
            <person name="Lubonja R."/>
            <person name="Lui A."/>
            <person name="MacDonald P."/>
            <person name="Magnisalis V."/>
            <person name="Maru K."/>
            <person name="Matthews C."/>
            <person name="McCusker W."/>
            <person name="McDonough S."/>
            <person name="Mehta T."/>
            <person name="Meldrim J."/>
            <person name="Meneus L."/>
            <person name="Mihai O."/>
            <person name="Mihalev A."/>
            <person name="Mihova T."/>
            <person name="Mittelman R."/>
            <person name="Mlenga V."/>
            <person name="Montmayeur A."/>
            <person name="Mulrain L."/>
            <person name="Navidi A."/>
            <person name="Naylor J."/>
            <person name="Negash T."/>
            <person name="Nguyen T."/>
            <person name="Nguyen N."/>
            <person name="Nicol R."/>
            <person name="Norbu C."/>
            <person name="Norbu N."/>
            <person name="Novod N."/>
            <person name="O'Neill B."/>
            <person name="Osman S."/>
            <person name="Markiewicz E."/>
            <person name="Oyono O.L."/>
            <person name="Patti C."/>
            <person name="Phunkhang P."/>
            <person name="Pierre F."/>
            <person name="Priest M."/>
            <person name="Raghuraman S."/>
            <person name="Rege F."/>
            <person name="Reyes R."/>
            <person name="Rise C."/>
            <person name="Rogov P."/>
            <person name="Ross K."/>
            <person name="Ryan E."/>
            <person name="Settipalli S."/>
            <person name="Shea T."/>
            <person name="Sherpa N."/>
            <person name="Shi L."/>
            <person name="Shih D."/>
            <person name="Sparrow T."/>
            <person name="Spaulding J."/>
            <person name="Stalker J."/>
            <person name="Stange-Thomann N."/>
            <person name="Stavropoulos S."/>
            <person name="Stone C."/>
            <person name="Strader C."/>
            <person name="Tesfaye S."/>
            <person name="Thomson T."/>
            <person name="Thoulutsang Y."/>
            <person name="Thoulutsang D."/>
            <person name="Topham K."/>
            <person name="Topping I."/>
            <person name="Tsamla T."/>
            <person name="Vassiliev H."/>
            <person name="Vo A."/>
            <person name="Wangchuk T."/>
            <person name="Wangdi T."/>
            <person name="Weiand M."/>
            <person name="Wilkinson J."/>
            <person name="Wilson A."/>
            <person name="Yadav S."/>
            <person name="Young G."/>
            <person name="Yu Q."/>
            <person name="Zembek L."/>
            <person name="Zhong D."/>
            <person name="Zimmer A."/>
            <person name="Zwirko Z."/>
            <person name="Jaffe D.B."/>
            <person name="Alvarez P."/>
            <person name="Brockman W."/>
            <person name="Butler J."/>
            <person name="Chin C."/>
            <person name="Gnerre S."/>
            <person name="Grabherr M."/>
            <person name="Kleber M."/>
            <person name="Mauceli E."/>
            <person name="MacCallum I."/>
        </authorList>
    </citation>
    <scope>NUCLEOTIDE SEQUENCE [LARGE SCALE GENOMIC DNA]</scope>
    <source>
        <strain evidence="6">TSC#15081-1352.22</strain>
        <strain evidence="7">Tucson 15081-1352.22</strain>
    </source>
</reference>
<evidence type="ECO:0000256" key="4">
    <source>
        <dbReference type="PROSITE-ProRule" id="PRU00221"/>
    </source>
</evidence>
<dbReference type="eggNOG" id="KOG1188">
    <property type="taxonomic scope" value="Eukaryota"/>
</dbReference>
<dbReference type="InParanoid" id="B4KTH7"/>
<evidence type="ECO:0000256" key="1">
    <source>
        <dbReference type="ARBA" id="ARBA00021125"/>
    </source>
</evidence>
<dbReference type="SMART" id="SM00320">
    <property type="entry name" value="WD40"/>
    <property type="match status" value="3"/>
</dbReference>
<keyword evidence="3" id="KW-0677">Repeat</keyword>
<dbReference type="PROSITE" id="PS50082">
    <property type="entry name" value="WD_REPEATS_2"/>
    <property type="match status" value="1"/>
</dbReference>
<dbReference type="HOGENOM" id="CLU_037323_1_0_1"/>
<evidence type="ECO:0000256" key="2">
    <source>
        <dbReference type="ARBA" id="ARBA00022574"/>
    </source>
</evidence>
<evidence type="ECO:0000313" key="7">
    <source>
        <dbReference type="Proteomes" id="UP000009192"/>
    </source>
</evidence>
<dbReference type="EMBL" id="CH934375">
    <property type="protein sequence ID" value="EDW05479.1"/>
    <property type="molecule type" value="Genomic_DNA"/>
</dbReference>
<dbReference type="SUPFAM" id="SSF50978">
    <property type="entry name" value="WD40 repeat-like"/>
    <property type="match status" value="1"/>
</dbReference>
<reference evidence="6" key="3">
    <citation type="submission" date="2015-11" db="EMBL/GenBank/DDBJ databases">
        <authorList>
            <consortium name="FlyBase"/>
        </authorList>
    </citation>
    <scope>NUCLEOTIDE SEQUENCE</scope>
    <source>
        <strain evidence="6">TSC#15081-1352.22</strain>
    </source>
</reference>
<dbReference type="EMBL" id="CH933808">
    <property type="protein sequence ID" value="EDW08538.1"/>
    <property type="molecule type" value="Genomic_DNA"/>
</dbReference>
<dbReference type="InterPro" id="IPR036322">
    <property type="entry name" value="WD40_repeat_dom_sf"/>
</dbReference>
<dbReference type="Gene3D" id="2.130.10.10">
    <property type="entry name" value="YVTN repeat-like/Quinoprotein amine dehydrogenase"/>
    <property type="match status" value="1"/>
</dbReference>
<dbReference type="Proteomes" id="UP000009192">
    <property type="component" value="Unassembled WGS sequence"/>
</dbReference>
<dbReference type="OrthoDB" id="25131at2759"/>
<evidence type="ECO:0000313" key="6">
    <source>
        <dbReference type="EMBL" id="EDW08538.1"/>
    </source>
</evidence>
<organism evidence="6 7">
    <name type="scientific">Drosophila mojavensis</name>
    <name type="common">Fruit fly</name>
    <dbReference type="NCBI Taxonomy" id="7230"/>
    <lineage>
        <taxon>Eukaryota</taxon>
        <taxon>Metazoa</taxon>
        <taxon>Ecdysozoa</taxon>
        <taxon>Arthropoda</taxon>
        <taxon>Hexapoda</taxon>
        <taxon>Insecta</taxon>
        <taxon>Pterygota</taxon>
        <taxon>Neoptera</taxon>
        <taxon>Endopterygota</taxon>
        <taxon>Diptera</taxon>
        <taxon>Brachycera</taxon>
        <taxon>Muscomorpha</taxon>
        <taxon>Ephydroidea</taxon>
        <taxon>Drosophilidae</taxon>
        <taxon>Drosophila</taxon>
    </lineage>
</organism>
<dbReference type="AlphaFoldDB" id="B4KTH7"/>
<accession>B4KTH7</accession>
<gene>
    <name evidence="6" type="primary">Dmoj\GI20019</name>
    <name evidence="5" type="synonym">Dmoj\GI14544</name>
    <name evidence="5" type="ORF">Dmoj_GI14544</name>
    <name evidence="6" type="ORF">Dmoj_GI20019</name>
</gene>
<name>B4KTH7_DROMO</name>